<dbReference type="EMBL" id="CAICTM010000609">
    <property type="protein sequence ID" value="CAB9513752.1"/>
    <property type="molecule type" value="Genomic_DNA"/>
</dbReference>
<organism evidence="2 3">
    <name type="scientific">Seminavis robusta</name>
    <dbReference type="NCBI Taxonomy" id="568900"/>
    <lineage>
        <taxon>Eukaryota</taxon>
        <taxon>Sar</taxon>
        <taxon>Stramenopiles</taxon>
        <taxon>Ochrophyta</taxon>
        <taxon>Bacillariophyta</taxon>
        <taxon>Bacillariophyceae</taxon>
        <taxon>Bacillariophycidae</taxon>
        <taxon>Naviculales</taxon>
        <taxon>Naviculaceae</taxon>
        <taxon>Seminavis</taxon>
    </lineage>
</organism>
<proteinExistence type="predicted"/>
<dbReference type="Proteomes" id="UP001153069">
    <property type="component" value="Unassembled WGS sequence"/>
</dbReference>
<feature type="compositionally biased region" description="Basic and acidic residues" evidence="1">
    <location>
        <begin position="365"/>
        <end position="382"/>
    </location>
</feature>
<evidence type="ECO:0000256" key="1">
    <source>
        <dbReference type="SAM" id="MobiDB-lite"/>
    </source>
</evidence>
<feature type="compositionally biased region" description="Acidic residues" evidence="1">
    <location>
        <begin position="351"/>
        <end position="364"/>
    </location>
</feature>
<evidence type="ECO:0000313" key="3">
    <source>
        <dbReference type="Proteomes" id="UP001153069"/>
    </source>
</evidence>
<name>A0A9N8E3D5_9STRA</name>
<feature type="compositionally biased region" description="Basic and acidic residues" evidence="1">
    <location>
        <begin position="459"/>
        <end position="469"/>
    </location>
</feature>
<feature type="compositionally biased region" description="Low complexity" evidence="1">
    <location>
        <begin position="305"/>
        <end position="314"/>
    </location>
</feature>
<feature type="compositionally biased region" description="Low complexity" evidence="1">
    <location>
        <begin position="59"/>
        <end position="70"/>
    </location>
</feature>
<reference evidence="2" key="1">
    <citation type="submission" date="2020-06" db="EMBL/GenBank/DDBJ databases">
        <authorList>
            <consortium name="Plant Systems Biology data submission"/>
        </authorList>
    </citation>
    <scope>NUCLEOTIDE SEQUENCE</scope>
    <source>
        <strain evidence="2">D6</strain>
    </source>
</reference>
<comment type="caution">
    <text evidence="2">The sequence shown here is derived from an EMBL/GenBank/DDBJ whole genome shotgun (WGS) entry which is preliminary data.</text>
</comment>
<dbReference type="AlphaFoldDB" id="A0A9N8E3D5"/>
<feature type="region of interest" description="Disordered" evidence="1">
    <location>
        <begin position="450"/>
        <end position="480"/>
    </location>
</feature>
<gene>
    <name evidence="2" type="ORF">SEMRO_610_G175160.1</name>
</gene>
<evidence type="ECO:0000313" key="2">
    <source>
        <dbReference type="EMBL" id="CAB9513752.1"/>
    </source>
</evidence>
<accession>A0A9N8E3D5</accession>
<keyword evidence="3" id="KW-1185">Reference proteome</keyword>
<feature type="region of interest" description="Disordered" evidence="1">
    <location>
        <begin position="304"/>
        <end position="400"/>
    </location>
</feature>
<feature type="region of interest" description="Disordered" evidence="1">
    <location>
        <begin position="42"/>
        <end position="79"/>
    </location>
</feature>
<sequence>MPTLRTLRSDPLSGVDYLTSEFQTSDNPFYAEVDEDSAAVLPDPVSSVSSHPKKKKANSKAAKAKSTASRTKTEKPTMTSVLGSPVRILKGAGNNGTKDHEEFYDVDLSNEEMHGEYLVTLCTDELITKKDGSTCHASSIVVARPNSKPADTKLLKATVSTDSIEIVGPAKSSTYLGSSKEWLGLLEKNKKRFSASKLGTTLTALVTKMQKKKANTKTTILSVKDLGIKLSNQYFNDGCQDGALKMVPLPYSYEANVGKTTFKVTEAMVIWRAYIESSEDEVSNQAGTGSEDYDLLVHLLENINTGDSTSSGDSMDTDSVDGSKDDSSGGEDATNGGSTDLVLPALPKSDNDDEDEGPYYDYDQESVKSDDDKDNDKNKDVSSDEYLNNAMEKAKTAARTKKAKEVLARLHDQKRQRGEDVTWVEDKMADVNSFVRDFQHELDRLLLKEGEENTMEVENGTKKRGKEDVEGPNFDDDDDL</sequence>
<protein>
    <submittedName>
        <fullName evidence="2">Uncharacterized protein</fullName>
    </submittedName>
</protein>